<accession>A0A6A3I5X1</accession>
<reference evidence="1 2" key="1">
    <citation type="submission" date="2018-09" db="EMBL/GenBank/DDBJ databases">
        <title>Genomic investigation of the strawberry pathogen Phytophthora fragariae indicates pathogenicity is determined by transcriptional variation in three key races.</title>
        <authorList>
            <person name="Adams T.M."/>
            <person name="Armitage A.D."/>
            <person name="Sobczyk M.K."/>
            <person name="Bates H.J."/>
            <person name="Dunwell J.M."/>
            <person name="Nellist C.F."/>
            <person name="Harrison R.J."/>
        </authorList>
    </citation>
    <scope>NUCLEOTIDE SEQUENCE [LARGE SCALE GENOMIC DNA]</scope>
    <source>
        <strain evidence="1 2">SCRP324</strain>
    </source>
</reference>
<protein>
    <submittedName>
        <fullName evidence="1">Uncharacterized protein</fullName>
    </submittedName>
</protein>
<gene>
    <name evidence="1" type="ORF">PR002_g25547</name>
</gene>
<evidence type="ECO:0000313" key="1">
    <source>
        <dbReference type="EMBL" id="KAE8975644.1"/>
    </source>
</evidence>
<dbReference type="OrthoDB" id="10375909at2759"/>
<sequence length="66" mass="7725">MTSALPACAGVFMRAHCPHPRLFEEEYKRLRFDLGCLTGEQSEPRNKDLAVRPQLNAARFTYMYYR</sequence>
<name>A0A6A3I5X1_9STRA</name>
<dbReference type="EMBL" id="QXFU01003406">
    <property type="protein sequence ID" value="KAE8975644.1"/>
    <property type="molecule type" value="Genomic_DNA"/>
</dbReference>
<proteinExistence type="predicted"/>
<dbReference type="AlphaFoldDB" id="A0A6A3I5X1"/>
<organism evidence="1 2">
    <name type="scientific">Phytophthora rubi</name>
    <dbReference type="NCBI Taxonomy" id="129364"/>
    <lineage>
        <taxon>Eukaryota</taxon>
        <taxon>Sar</taxon>
        <taxon>Stramenopiles</taxon>
        <taxon>Oomycota</taxon>
        <taxon>Peronosporomycetes</taxon>
        <taxon>Peronosporales</taxon>
        <taxon>Peronosporaceae</taxon>
        <taxon>Phytophthora</taxon>
    </lineage>
</organism>
<evidence type="ECO:0000313" key="2">
    <source>
        <dbReference type="Proteomes" id="UP000435112"/>
    </source>
</evidence>
<dbReference type="Proteomes" id="UP000435112">
    <property type="component" value="Unassembled WGS sequence"/>
</dbReference>
<comment type="caution">
    <text evidence="1">The sequence shown here is derived from an EMBL/GenBank/DDBJ whole genome shotgun (WGS) entry which is preliminary data.</text>
</comment>